<feature type="compositionally biased region" description="Basic and acidic residues" evidence="1">
    <location>
        <begin position="1"/>
        <end position="10"/>
    </location>
</feature>
<organism evidence="2 3">
    <name type="scientific">Portunus trituberculatus</name>
    <name type="common">Swimming crab</name>
    <name type="synonym">Neptunus trituberculatus</name>
    <dbReference type="NCBI Taxonomy" id="210409"/>
    <lineage>
        <taxon>Eukaryota</taxon>
        <taxon>Metazoa</taxon>
        <taxon>Ecdysozoa</taxon>
        <taxon>Arthropoda</taxon>
        <taxon>Crustacea</taxon>
        <taxon>Multicrustacea</taxon>
        <taxon>Malacostraca</taxon>
        <taxon>Eumalacostraca</taxon>
        <taxon>Eucarida</taxon>
        <taxon>Decapoda</taxon>
        <taxon>Pleocyemata</taxon>
        <taxon>Brachyura</taxon>
        <taxon>Eubrachyura</taxon>
        <taxon>Portunoidea</taxon>
        <taxon>Portunidae</taxon>
        <taxon>Portuninae</taxon>
        <taxon>Portunus</taxon>
    </lineage>
</organism>
<evidence type="ECO:0000313" key="3">
    <source>
        <dbReference type="Proteomes" id="UP000324222"/>
    </source>
</evidence>
<gene>
    <name evidence="2" type="ORF">E2C01_084210</name>
</gene>
<evidence type="ECO:0000256" key="1">
    <source>
        <dbReference type="SAM" id="MobiDB-lite"/>
    </source>
</evidence>
<protein>
    <submittedName>
        <fullName evidence="2">Uncharacterized protein</fullName>
    </submittedName>
</protein>
<dbReference type="AlphaFoldDB" id="A0A5B7IZC1"/>
<evidence type="ECO:0000313" key="2">
    <source>
        <dbReference type="EMBL" id="MPC89272.1"/>
    </source>
</evidence>
<accession>A0A5B7IZC1</accession>
<sequence length="63" mass="7358">MDQRGQKRSEWGIGGKRRGIETKELTEEQEEKEEDKRQRRLSKEEQKEGKREKGVENLQGSGG</sequence>
<proteinExistence type="predicted"/>
<feature type="region of interest" description="Disordered" evidence="1">
    <location>
        <begin position="1"/>
        <end position="63"/>
    </location>
</feature>
<reference evidence="2 3" key="1">
    <citation type="submission" date="2019-05" db="EMBL/GenBank/DDBJ databases">
        <title>Another draft genome of Portunus trituberculatus and its Hox gene families provides insights of decapod evolution.</title>
        <authorList>
            <person name="Jeong J.-H."/>
            <person name="Song I."/>
            <person name="Kim S."/>
            <person name="Choi T."/>
            <person name="Kim D."/>
            <person name="Ryu S."/>
            <person name="Kim W."/>
        </authorList>
    </citation>
    <scope>NUCLEOTIDE SEQUENCE [LARGE SCALE GENOMIC DNA]</scope>
    <source>
        <tissue evidence="2">Muscle</tissue>
    </source>
</reference>
<dbReference type="Proteomes" id="UP000324222">
    <property type="component" value="Unassembled WGS sequence"/>
</dbReference>
<comment type="caution">
    <text evidence="2">The sequence shown here is derived from an EMBL/GenBank/DDBJ whole genome shotgun (WGS) entry which is preliminary data.</text>
</comment>
<name>A0A5B7IZC1_PORTR</name>
<feature type="compositionally biased region" description="Basic and acidic residues" evidence="1">
    <location>
        <begin position="34"/>
        <end position="55"/>
    </location>
</feature>
<dbReference type="EMBL" id="VSRR010080470">
    <property type="protein sequence ID" value="MPC89272.1"/>
    <property type="molecule type" value="Genomic_DNA"/>
</dbReference>
<keyword evidence="3" id="KW-1185">Reference proteome</keyword>